<name>A0AA35Y2J8_LACSI</name>
<dbReference type="Proteomes" id="UP001177003">
    <property type="component" value="Chromosome 0"/>
</dbReference>
<gene>
    <name evidence="1" type="ORF">LSALG_LOCUS3251</name>
</gene>
<dbReference type="EMBL" id="OX465086">
    <property type="protein sequence ID" value="CAI9262515.1"/>
    <property type="molecule type" value="Genomic_DNA"/>
</dbReference>
<protein>
    <submittedName>
        <fullName evidence="1">Uncharacterized protein</fullName>
    </submittedName>
</protein>
<keyword evidence="2" id="KW-1185">Reference proteome</keyword>
<reference evidence="1" key="1">
    <citation type="submission" date="2023-04" db="EMBL/GenBank/DDBJ databases">
        <authorList>
            <person name="Vijverberg K."/>
            <person name="Xiong W."/>
            <person name="Schranz E."/>
        </authorList>
    </citation>
    <scope>NUCLEOTIDE SEQUENCE</scope>
</reference>
<accession>A0AA35Y2J8</accession>
<evidence type="ECO:0000313" key="2">
    <source>
        <dbReference type="Proteomes" id="UP001177003"/>
    </source>
</evidence>
<evidence type="ECO:0000313" key="1">
    <source>
        <dbReference type="EMBL" id="CAI9262515.1"/>
    </source>
</evidence>
<proteinExistence type="predicted"/>
<dbReference type="PANTHER" id="PTHR31639">
    <property type="entry name" value="F-BOX PROTEIN-LIKE"/>
    <property type="match status" value="1"/>
</dbReference>
<organism evidence="1 2">
    <name type="scientific">Lactuca saligna</name>
    <name type="common">Willowleaf lettuce</name>
    <dbReference type="NCBI Taxonomy" id="75948"/>
    <lineage>
        <taxon>Eukaryota</taxon>
        <taxon>Viridiplantae</taxon>
        <taxon>Streptophyta</taxon>
        <taxon>Embryophyta</taxon>
        <taxon>Tracheophyta</taxon>
        <taxon>Spermatophyta</taxon>
        <taxon>Magnoliopsida</taxon>
        <taxon>eudicotyledons</taxon>
        <taxon>Gunneridae</taxon>
        <taxon>Pentapetalae</taxon>
        <taxon>asterids</taxon>
        <taxon>campanulids</taxon>
        <taxon>Asterales</taxon>
        <taxon>Asteraceae</taxon>
        <taxon>Cichorioideae</taxon>
        <taxon>Cichorieae</taxon>
        <taxon>Lactucinae</taxon>
        <taxon>Lactuca</taxon>
    </lineage>
</organism>
<dbReference type="AlphaFoldDB" id="A0AA35Y2J8"/>
<sequence length="445" mass="51288">MNRKGRRSIPDRGVLEYVPEPMHHIQSRLSVDEASHTSILSKSWLHAWSTIPNLRFHVPKEQEEKERKHMKLVDVEHTLKSYLDNNIPIESFELSISIENQESASLAEKWIRRVSTKRENDLQAQRITLDEGSTGLEIIHVPNLHVMGCNVRMNRMSRRFGPLIKDHSISLGSSITDLTLGGGMIRDNGSLDMIIKLGLPFLESLTLDMDYWMLGSFRFTCASIKQFSLLSCPCTLGDVVYVTAPKLLFFSFYGNTMPSLLFPDSTLEQIDFRLGLDIDRVDASFFLKMREALMLSSKSSKLHKTTFNHDRPLPLEIDIDDLRTRQPFPPATNLQKLSFETIGDDCLWECSLFFQAFFEICHLKQVTSWPVTMLKDKNHFCELMLQVLEKNSSKITTTTYWPRYLKNVQIERPGHNPKWETLSVSHTSFLQGPTPKHLPFKFILN</sequence>
<dbReference type="PANTHER" id="PTHR31639:SF42">
    <property type="entry name" value="OS02G0160200 PROTEIN"/>
    <property type="match status" value="1"/>
</dbReference>